<dbReference type="AlphaFoldDB" id="A0A814P7S0"/>
<organism evidence="1 2">
    <name type="scientific">Rotaria sordida</name>
    <dbReference type="NCBI Taxonomy" id="392033"/>
    <lineage>
        <taxon>Eukaryota</taxon>
        <taxon>Metazoa</taxon>
        <taxon>Spiralia</taxon>
        <taxon>Gnathifera</taxon>
        <taxon>Rotifera</taxon>
        <taxon>Eurotatoria</taxon>
        <taxon>Bdelloidea</taxon>
        <taxon>Philodinida</taxon>
        <taxon>Philodinidae</taxon>
        <taxon>Rotaria</taxon>
    </lineage>
</organism>
<accession>A0A814P7S0</accession>
<gene>
    <name evidence="1" type="ORF">JXQ802_LOCUS19205</name>
</gene>
<dbReference type="EMBL" id="CAJNOL010000522">
    <property type="protein sequence ID" value="CAF1101028.1"/>
    <property type="molecule type" value="Genomic_DNA"/>
</dbReference>
<evidence type="ECO:0000313" key="2">
    <source>
        <dbReference type="Proteomes" id="UP000663870"/>
    </source>
</evidence>
<reference evidence="1" key="1">
    <citation type="submission" date="2021-02" db="EMBL/GenBank/DDBJ databases">
        <authorList>
            <person name="Nowell W R."/>
        </authorList>
    </citation>
    <scope>NUCLEOTIDE SEQUENCE</scope>
</reference>
<name>A0A814P7S0_9BILA</name>
<sequence>MISQLDQCEQWKAVFILYSSNNDDVQYKMHNNNGSKCSSGTSTKLIKSFYEWESLSTSLQQHIIEAKNSLKDGGLFNMCSSPENALRDLRRKLSSFVWTQTFRVNKTLRSKNVHSLYLFRYFIFDLCESLAQGRHSHSTPISAYRGTILHRDKVEQLHVGALVSTNSFLSSSRFPEVALSFISSDQGVDTQTNRNRNNPEQFVLFKIDIDINQSHDVVVADISNES</sequence>
<proteinExistence type="predicted"/>
<dbReference type="Proteomes" id="UP000663870">
    <property type="component" value="Unassembled WGS sequence"/>
</dbReference>
<evidence type="ECO:0008006" key="3">
    <source>
        <dbReference type="Google" id="ProtNLM"/>
    </source>
</evidence>
<protein>
    <recommendedName>
        <fullName evidence="3">NAD(P)(+)--arginine ADP-ribosyltransferase</fullName>
    </recommendedName>
</protein>
<keyword evidence="2" id="KW-1185">Reference proteome</keyword>
<evidence type="ECO:0000313" key="1">
    <source>
        <dbReference type="EMBL" id="CAF1101028.1"/>
    </source>
</evidence>
<comment type="caution">
    <text evidence="1">The sequence shown here is derived from an EMBL/GenBank/DDBJ whole genome shotgun (WGS) entry which is preliminary data.</text>
</comment>
<dbReference type="SUPFAM" id="SSF56399">
    <property type="entry name" value="ADP-ribosylation"/>
    <property type="match status" value="1"/>
</dbReference>